<dbReference type="AlphaFoldDB" id="A0A1L7NG08"/>
<reference evidence="1 2" key="1">
    <citation type="submission" date="2015-11" db="EMBL/GenBank/DDBJ databases">
        <title>Complete genome sequencing of a biphenyl-degrading bacterium, Pseudomonas putida KF715 (=NBRC110667).</title>
        <authorList>
            <person name="Suenaga H."/>
            <person name="Fujihara N."/>
            <person name="Watanabe T."/>
            <person name="Hirose J."/>
            <person name="Kimura N."/>
            <person name="Yamazoe A."/>
            <person name="Hosoyama A."/>
            <person name="Shimodaira J."/>
            <person name="Furukawa K."/>
        </authorList>
    </citation>
    <scope>NUCLEOTIDE SEQUENCE [LARGE SCALE GENOMIC DNA]</scope>
    <source>
        <strain evidence="1 2">KF715</strain>
    </source>
</reference>
<accession>A0A1L7NG08</accession>
<evidence type="ECO:0000313" key="2">
    <source>
        <dbReference type="Proteomes" id="UP000218731"/>
    </source>
</evidence>
<protein>
    <submittedName>
        <fullName evidence="1">Uncharacterized protein</fullName>
    </submittedName>
</protein>
<gene>
    <name evidence="1" type="ORF">KF715C_ch37690</name>
</gene>
<dbReference type="Proteomes" id="UP000218731">
    <property type="component" value="Chromosome 1"/>
</dbReference>
<name>A0A1L7NG08_PSEPU</name>
<dbReference type="EMBL" id="AP015029">
    <property type="protein sequence ID" value="BAW24342.1"/>
    <property type="molecule type" value="Genomic_DNA"/>
</dbReference>
<evidence type="ECO:0000313" key="1">
    <source>
        <dbReference type="EMBL" id="BAW24342.1"/>
    </source>
</evidence>
<organism evidence="1 2">
    <name type="scientific">Pseudomonas putida</name>
    <name type="common">Arthrobacter siderocapsulatus</name>
    <dbReference type="NCBI Taxonomy" id="303"/>
    <lineage>
        <taxon>Bacteria</taxon>
        <taxon>Pseudomonadati</taxon>
        <taxon>Pseudomonadota</taxon>
        <taxon>Gammaproteobacteria</taxon>
        <taxon>Pseudomonadales</taxon>
        <taxon>Pseudomonadaceae</taxon>
        <taxon>Pseudomonas</taxon>
    </lineage>
</organism>
<sequence length="257" mass="29487">MEKAMNDEQRHQEWIAQRKAEEAKRRERAAECLKDHEYTVLADTDQLKAWRCKAPRTTCYAFDILITRFGIATVGDIDGLTFNVGLSYGIEFLAGDDIGYYIHSKLEEHCREREFDEEAFRAALVTGVCSQICENTHDDELYAALPEWMRNDGGCHEAGRWDELRKLVKEHLAAIEYGGDGRDFWDSLNDRLSEADDISYVEQASMFMSEHHEELGLGCDYWEITIDKPRDSLINRLYLINHAAKAIIAQQAEAKAA</sequence>
<proteinExistence type="predicted"/>